<name>B0MI61_ANACD</name>
<reference evidence="1" key="2">
    <citation type="submission" date="2013-11" db="EMBL/GenBank/DDBJ databases">
        <title>Draft genome sequence of Anaerostipes caccae (DSM 14662).</title>
        <authorList>
            <person name="Sudarsanam P."/>
            <person name="Ley R."/>
            <person name="Guruge J."/>
            <person name="Turnbaugh P.J."/>
            <person name="Mahowald M."/>
            <person name="Liep D."/>
            <person name="Gordon J."/>
        </authorList>
    </citation>
    <scope>NUCLEOTIDE SEQUENCE</scope>
    <source>
        <strain evidence="1">DSM 14662</strain>
    </source>
</reference>
<evidence type="ECO:0000313" key="2">
    <source>
        <dbReference type="Proteomes" id="UP000004935"/>
    </source>
</evidence>
<gene>
    <name evidence="1" type="ORF">ANACAC_03299</name>
</gene>
<sequence length="57" mass="6366">MFYKLWNPFRWGNCVLFVERSGEFARTGKVKDLTSGAEVKASVKSAKLVSEGRPETG</sequence>
<accession>B0MI61</accession>
<dbReference type="Proteomes" id="UP000004935">
    <property type="component" value="Unassembled WGS sequence"/>
</dbReference>
<dbReference type="HOGENOM" id="CLU_2986403_0_0_9"/>
<keyword evidence="2" id="KW-1185">Reference proteome</keyword>
<comment type="caution">
    <text evidence="1">The sequence shown here is derived from an EMBL/GenBank/DDBJ whole genome shotgun (WGS) entry which is preliminary data.</text>
</comment>
<protein>
    <submittedName>
        <fullName evidence="1">Uncharacterized protein</fullName>
    </submittedName>
</protein>
<evidence type="ECO:0000313" key="1">
    <source>
        <dbReference type="EMBL" id="EDR96164.1"/>
    </source>
</evidence>
<organism evidence="1 2">
    <name type="scientific">Anaerostipes caccae (strain DSM 14662 / CCUG 47493 / JCM 13470 / NCIMB 13811 / L1-92)</name>
    <dbReference type="NCBI Taxonomy" id="411490"/>
    <lineage>
        <taxon>Bacteria</taxon>
        <taxon>Bacillati</taxon>
        <taxon>Bacillota</taxon>
        <taxon>Clostridia</taxon>
        <taxon>Lachnospirales</taxon>
        <taxon>Lachnospiraceae</taxon>
        <taxon>Anaerostipes</taxon>
    </lineage>
</organism>
<dbReference type="AlphaFoldDB" id="B0MI61"/>
<proteinExistence type="predicted"/>
<dbReference type="EMBL" id="ABAX03000032">
    <property type="protein sequence ID" value="EDR96164.1"/>
    <property type="molecule type" value="Genomic_DNA"/>
</dbReference>
<reference evidence="1" key="1">
    <citation type="submission" date="2007-11" db="EMBL/GenBank/DDBJ databases">
        <authorList>
            <person name="Fulton L."/>
            <person name="Clifton S."/>
            <person name="Fulton B."/>
            <person name="Xu J."/>
            <person name="Minx P."/>
            <person name="Pepin K.H."/>
            <person name="Johnson M."/>
            <person name="Thiruvilangam P."/>
            <person name="Bhonagiri V."/>
            <person name="Nash W.E."/>
            <person name="Mardis E.R."/>
            <person name="Wilson R.K."/>
        </authorList>
    </citation>
    <scope>NUCLEOTIDE SEQUENCE [LARGE SCALE GENOMIC DNA]</scope>
    <source>
        <strain evidence="1">DSM 14662</strain>
    </source>
</reference>